<evidence type="ECO:0000313" key="6">
    <source>
        <dbReference type="Ensembl" id="ENSACIP00000030858.1"/>
    </source>
</evidence>
<keyword evidence="7" id="KW-1185">Reference proteome</keyword>
<dbReference type="GO" id="GO:0046931">
    <property type="term" value="P:pore complex assembly"/>
    <property type="evidence" value="ECO:0007669"/>
    <property type="project" value="InterPro"/>
</dbReference>
<dbReference type="Pfam" id="PF06369">
    <property type="entry name" value="Anemone_cytotox"/>
    <property type="match status" value="1"/>
</dbReference>
<name>A0A3Q0T3Y0_AMPCI</name>
<evidence type="ECO:0000256" key="5">
    <source>
        <dbReference type="ARBA" id="ARBA00023331"/>
    </source>
</evidence>
<accession>A0A3Q0T3Y0</accession>
<evidence type="ECO:0000256" key="4">
    <source>
        <dbReference type="ARBA" id="ARBA00023298"/>
    </source>
</evidence>
<dbReference type="GO" id="GO:0015267">
    <property type="term" value="F:channel activity"/>
    <property type="evidence" value="ECO:0007669"/>
    <property type="project" value="InterPro"/>
</dbReference>
<dbReference type="GO" id="GO:0042151">
    <property type="term" value="C:nematocyst"/>
    <property type="evidence" value="ECO:0007669"/>
    <property type="project" value="UniProtKB-SubCell"/>
</dbReference>
<dbReference type="InterPro" id="IPR050677">
    <property type="entry name" value="Actinoporin_PFT"/>
</dbReference>
<evidence type="ECO:0000256" key="2">
    <source>
        <dbReference type="ARBA" id="ARBA00004532"/>
    </source>
</evidence>
<evidence type="ECO:0000256" key="3">
    <source>
        <dbReference type="ARBA" id="ARBA00022537"/>
    </source>
</evidence>
<keyword evidence="3" id="KW-1052">Target cell membrane</keyword>
<evidence type="ECO:0000313" key="7">
    <source>
        <dbReference type="Proteomes" id="UP000261340"/>
    </source>
</evidence>
<sequence length="179" mass="20264">FSDSLQRFIMSVPTHRQCNIEIQNKSTMFTLMHIVSGSCSSPLPPTLSPYENGNALFIKKPHTACGAVAVFTYELQHVSTLQFSGRVAVMFSVPYDFNFYSNWYAVGVFDMDKACDQHLFDEMYNKSEQRFVRGKAKGPSLAYRGSYVSIRATMSDSYQPVLKVAIFKLLSPFIAHILF</sequence>
<dbReference type="GO" id="GO:0044218">
    <property type="term" value="C:other organism cell membrane"/>
    <property type="evidence" value="ECO:0007669"/>
    <property type="project" value="UniProtKB-KW"/>
</dbReference>
<dbReference type="GeneTree" id="ENSGT00940000164286"/>
<keyword evidence="5" id="KW-0166">Nematocyst</keyword>
<keyword evidence="4" id="KW-0472">Membrane</keyword>
<organism evidence="6 7">
    <name type="scientific">Amphilophus citrinellus</name>
    <name type="common">Midas cichlid</name>
    <name type="synonym">Cichlasoma citrinellum</name>
    <dbReference type="NCBI Taxonomy" id="61819"/>
    <lineage>
        <taxon>Eukaryota</taxon>
        <taxon>Metazoa</taxon>
        <taxon>Chordata</taxon>
        <taxon>Craniata</taxon>
        <taxon>Vertebrata</taxon>
        <taxon>Euteleostomi</taxon>
        <taxon>Actinopterygii</taxon>
        <taxon>Neopterygii</taxon>
        <taxon>Teleostei</taxon>
        <taxon>Neoteleostei</taxon>
        <taxon>Acanthomorphata</taxon>
        <taxon>Ovalentaria</taxon>
        <taxon>Cichlomorphae</taxon>
        <taxon>Cichliformes</taxon>
        <taxon>Cichlidae</taxon>
        <taxon>New World cichlids</taxon>
        <taxon>Cichlasomatinae</taxon>
        <taxon>Heroini</taxon>
        <taxon>Amphilophus</taxon>
    </lineage>
</organism>
<reference evidence="6" key="2">
    <citation type="submission" date="2025-09" db="UniProtKB">
        <authorList>
            <consortium name="Ensembl"/>
        </authorList>
    </citation>
    <scope>IDENTIFICATION</scope>
</reference>
<comment type="subcellular location">
    <subcellularLocation>
        <location evidence="2">Nematocyst</location>
    </subcellularLocation>
    <subcellularLocation>
        <location evidence="1">Target cell membrane</location>
    </subcellularLocation>
</comment>
<dbReference type="InterPro" id="IPR009104">
    <property type="entry name" value="Anemon_actinoporin-like"/>
</dbReference>
<evidence type="ECO:0000256" key="1">
    <source>
        <dbReference type="ARBA" id="ARBA00004175"/>
    </source>
</evidence>
<dbReference type="GO" id="GO:0006812">
    <property type="term" value="P:monoatomic cation transport"/>
    <property type="evidence" value="ECO:0007669"/>
    <property type="project" value="InterPro"/>
</dbReference>
<dbReference type="Ensembl" id="ENSACIT00000031664.1">
    <property type="protein sequence ID" value="ENSACIP00000030858.1"/>
    <property type="gene ID" value="ENSACIG00000023859.1"/>
</dbReference>
<protein>
    <recommendedName>
        <fullName evidence="8">DELTA-sagatoxin-Srs1a</fullName>
    </recommendedName>
</protein>
<dbReference type="GO" id="GO:0051715">
    <property type="term" value="P:cytolysis in another organism"/>
    <property type="evidence" value="ECO:0007669"/>
    <property type="project" value="InterPro"/>
</dbReference>
<dbReference type="PANTHER" id="PTHR40388">
    <property type="entry name" value="BRYOPORIN"/>
    <property type="match status" value="1"/>
</dbReference>
<proteinExistence type="predicted"/>
<reference evidence="6" key="1">
    <citation type="submission" date="2025-08" db="UniProtKB">
        <authorList>
            <consortium name="Ensembl"/>
        </authorList>
    </citation>
    <scope>IDENTIFICATION</scope>
</reference>
<dbReference type="Gene3D" id="2.60.270.20">
    <property type="entry name" value="Cytolysin/lectin"/>
    <property type="match status" value="1"/>
</dbReference>
<evidence type="ECO:0008006" key="8">
    <source>
        <dbReference type="Google" id="ProtNLM"/>
    </source>
</evidence>
<dbReference type="OMA" id="LCDEALY"/>
<dbReference type="InterPro" id="IPR015926">
    <property type="entry name" value="Cytolysin/lectin"/>
</dbReference>
<dbReference type="AlphaFoldDB" id="A0A3Q0T3Y0"/>
<dbReference type="SUPFAM" id="SSF63724">
    <property type="entry name" value="Cytolysin/lectin"/>
    <property type="match status" value="1"/>
</dbReference>
<dbReference type="GO" id="GO:0046930">
    <property type="term" value="C:pore complex"/>
    <property type="evidence" value="ECO:0007669"/>
    <property type="project" value="InterPro"/>
</dbReference>
<keyword evidence="4" id="KW-1053">Target membrane</keyword>
<dbReference type="PANTHER" id="PTHR40388:SF2">
    <property type="entry name" value="ACTINOPORIN-LIKE PROTEIN"/>
    <property type="match status" value="1"/>
</dbReference>
<dbReference type="Proteomes" id="UP000261340">
    <property type="component" value="Unplaced"/>
</dbReference>